<dbReference type="Proteomes" id="UP001630127">
    <property type="component" value="Unassembled WGS sequence"/>
</dbReference>
<keyword evidence="3" id="KW-0677">Repeat</keyword>
<keyword evidence="7" id="KW-0804">Transcription</keyword>
<feature type="compositionally biased region" description="Basic and acidic residues" evidence="10">
    <location>
        <begin position="321"/>
        <end position="330"/>
    </location>
</feature>
<name>A0ABD2ZQN5_9GENT</name>
<feature type="region of interest" description="Disordered" evidence="10">
    <location>
        <begin position="1"/>
        <end position="94"/>
    </location>
</feature>
<feature type="domain" description="C2H2-type" evidence="11">
    <location>
        <begin position="154"/>
        <end position="181"/>
    </location>
</feature>
<dbReference type="Gene3D" id="3.30.160.60">
    <property type="entry name" value="Classic Zinc Finger"/>
    <property type="match status" value="1"/>
</dbReference>
<keyword evidence="2" id="KW-0479">Metal-binding</keyword>
<evidence type="ECO:0000256" key="3">
    <source>
        <dbReference type="ARBA" id="ARBA00022737"/>
    </source>
</evidence>
<accession>A0ABD2ZQN5</accession>
<sequence length="371" mass="40934">MVGAVVDEADPHQDLPHIVKGKRTKRLRPQSPIPFTITTQDSSSGEGGYASNGDNNCCINNVNNNNNNNNNNNQSSSSSSEDQSPPDHYATTTEEDEYTAKCLILLAQGGHHVIKEPPRNKFDYDLDFGTEKFNSKRYIEAPVSGNGRAGMYVYECKTCGRTFPSFQALGGHRASHRKPKNMAAAAAAAAAAEEKKLSFYMSDDEEETIFKNSKYKTNSSSVLSLDQFLNNREMSSNNMKLHKSASFRKTHECAHCGAEFASGQALGGHMRRHRGAPAITSTTMSLGQLSPEITDHDSDEPEAKRARKGGLSLDLNLPAPEDDHLHKDSNKFGLASKPQQQINQQQKQEEEEEEKMALVLSTTQKLVHCHH</sequence>
<dbReference type="GO" id="GO:0005634">
    <property type="term" value="C:nucleus"/>
    <property type="evidence" value="ECO:0007669"/>
    <property type="project" value="UniProtKB-SubCell"/>
</dbReference>
<evidence type="ECO:0000256" key="5">
    <source>
        <dbReference type="ARBA" id="ARBA00022833"/>
    </source>
</evidence>
<protein>
    <recommendedName>
        <fullName evidence="11">C2H2-type domain-containing protein</fullName>
    </recommendedName>
</protein>
<feature type="region of interest" description="Disordered" evidence="10">
    <location>
        <begin position="279"/>
        <end position="356"/>
    </location>
</feature>
<keyword evidence="13" id="KW-1185">Reference proteome</keyword>
<evidence type="ECO:0000313" key="12">
    <source>
        <dbReference type="EMBL" id="KAL3520777.1"/>
    </source>
</evidence>
<reference evidence="12 13" key="1">
    <citation type="submission" date="2024-11" db="EMBL/GenBank/DDBJ databases">
        <title>A near-complete genome assembly of Cinchona calisaya.</title>
        <authorList>
            <person name="Lian D.C."/>
            <person name="Zhao X.W."/>
            <person name="Wei L."/>
        </authorList>
    </citation>
    <scope>NUCLEOTIDE SEQUENCE [LARGE SCALE GENOMIC DNA]</scope>
    <source>
        <tissue evidence="12">Nenye</tissue>
    </source>
</reference>
<evidence type="ECO:0000259" key="11">
    <source>
        <dbReference type="PROSITE" id="PS50157"/>
    </source>
</evidence>
<dbReference type="PANTHER" id="PTHR26374">
    <property type="entry name" value="ZINC FINGER PROTEIN ZAT5"/>
    <property type="match status" value="1"/>
</dbReference>
<dbReference type="EMBL" id="JBJUIK010000008">
    <property type="protein sequence ID" value="KAL3520777.1"/>
    <property type="molecule type" value="Genomic_DNA"/>
</dbReference>
<dbReference type="InterPro" id="IPR013087">
    <property type="entry name" value="Znf_C2H2_type"/>
</dbReference>
<evidence type="ECO:0000256" key="2">
    <source>
        <dbReference type="ARBA" id="ARBA00022723"/>
    </source>
</evidence>
<dbReference type="SUPFAM" id="SSF57667">
    <property type="entry name" value="beta-beta-alpha zinc fingers"/>
    <property type="match status" value="1"/>
</dbReference>
<feature type="compositionally biased region" description="Basic residues" evidence="10">
    <location>
        <begin position="19"/>
        <end position="28"/>
    </location>
</feature>
<feature type="compositionally biased region" description="Low complexity" evidence="10">
    <location>
        <begin position="51"/>
        <end position="80"/>
    </location>
</feature>
<dbReference type="SMART" id="SM00355">
    <property type="entry name" value="ZnF_C2H2"/>
    <property type="match status" value="2"/>
</dbReference>
<evidence type="ECO:0000256" key="9">
    <source>
        <dbReference type="PROSITE-ProRule" id="PRU00042"/>
    </source>
</evidence>
<evidence type="ECO:0000256" key="8">
    <source>
        <dbReference type="ARBA" id="ARBA00023242"/>
    </source>
</evidence>
<evidence type="ECO:0000256" key="6">
    <source>
        <dbReference type="ARBA" id="ARBA00023015"/>
    </source>
</evidence>
<evidence type="ECO:0000256" key="7">
    <source>
        <dbReference type="ARBA" id="ARBA00023163"/>
    </source>
</evidence>
<feature type="compositionally biased region" description="Basic and acidic residues" evidence="10">
    <location>
        <begin position="293"/>
        <end position="304"/>
    </location>
</feature>
<feature type="domain" description="C2H2-type" evidence="11">
    <location>
        <begin position="251"/>
        <end position="278"/>
    </location>
</feature>
<gene>
    <name evidence="12" type="ORF">ACH5RR_018926</name>
</gene>
<evidence type="ECO:0000256" key="10">
    <source>
        <dbReference type="SAM" id="MobiDB-lite"/>
    </source>
</evidence>
<dbReference type="Pfam" id="PF13912">
    <property type="entry name" value="zf-C2H2_6"/>
    <property type="match status" value="2"/>
</dbReference>
<dbReference type="InterPro" id="IPR036236">
    <property type="entry name" value="Znf_C2H2_sf"/>
</dbReference>
<dbReference type="GO" id="GO:0008270">
    <property type="term" value="F:zinc ion binding"/>
    <property type="evidence" value="ECO:0007669"/>
    <property type="project" value="UniProtKB-KW"/>
</dbReference>
<keyword evidence="5" id="KW-0862">Zinc</keyword>
<dbReference type="PROSITE" id="PS00028">
    <property type="entry name" value="ZINC_FINGER_C2H2_1"/>
    <property type="match status" value="2"/>
</dbReference>
<comment type="caution">
    <text evidence="12">The sequence shown here is derived from an EMBL/GenBank/DDBJ whole genome shotgun (WGS) entry which is preliminary data.</text>
</comment>
<evidence type="ECO:0000256" key="1">
    <source>
        <dbReference type="ARBA" id="ARBA00004123"/>
    </source>
</evidence>
<evidence type="ECO:0000256" key="4">
    <source>
        <dbReference type="ARBA" id="ARBA00022771"/>
    </source>
</evidence>
<organism evidence="12 13">
    <name type="scientific">Cinchona calisaya</name>
    <dbReference type="NCBI Taxonomy" id="153742"/>
    <lineage>
        <taxon>Eukaryota</taxon>
        <taxon>Viridiplantae</taxon>
        <taxon>Streptophyta</taxon>
        <taxon>Embryophyta</taxon>
        <taxon>Tracheophyta</taxon>
        <taxon>Spermatophyta</taxon>
        <taxon>Magnoliopsida</taxon>
        <taxon>eudicotyledons</taxon>
        <taxon>Gunneridae</taxon>
        <taxon>Pentapetalae</taxon>
        <taxon>asterids</taxon>
        <taxon>lamiids</taxon>
        <taxon>Gentianales</taxon>
        <taxon>Rubiaceae</taxon>
        <taxon>Cinchonoideae</taxon>
        <taxon>Cinchoneae</taxon>
        <taxon>Cinchona</taxon>
    </lineage>
</organism>
<proteinExistence type="predicted"/>
<feature type="compositionally biased region" description="Polar residues" evidence="10">
    <location>
        <begin position="279"/>
        <end position="288"/>
    </location>
</feature>
<evidence type="ECO:0000313" key="13">
    <source>
        <dbReference type="Proteomes" id="UP001630127"/>
    </source>
</evidence>
<keyword evidence="4 9" id="KW-0863">Zinc-finger</keyword>
<comment type="subcellular location">
    <subcellularLocation>
        <location evidence="1">Nucleus</location>
    </subcellularLocation>
</comment>
<dbReference type="PANTHER" id="PTHR26374:SF378">
    <property type="entry name" value="C2H2-TYPE ZINC FINGER FAMILY PROTEIN"/>
    <property type="match status" value="1"/>
</dbReference>
<keyword evidence="6" id="KW-0805">Transcription regulation</keyword>
<dbReference type="AlphaFoldDB" id="A0ABD2ZQN5"/>
<dbReference type="PROSITE" id="PS50157">
    <property type="entry name" value="ZINC_FINGER_C2H2_2"/>
    <property type="match status" value="2"/>
</dbReference>
<keyword evidence="8" id="KW-0539">Nucleus</keyword>